<accession>A0A978UCX4</accession>
<gene>
    <name evidence="8" type="ORF">FEM48_Zijuj12G0109900</name>
</gene>
<dbReference type="CDD" id="cd19990">
    <property type="entry name" value="PBP1_GABAb_receptor_plant"/>
    <property type="match status" value="1"/>
</dbReference>
<evidence type="ECO:0000256" key="1">
    <source>
        <dbReference type="ARBA" id="ARBA00004370"/>
    </source>
</evidence>
<dbReference type="PANTHER" id="PTHR34836">
    <property type="entry name" value="OS06G0188250 PROTEIN"/>
    <property type="match status" value="1"/>
</dbReference>
<feature type="signal peptide" evidence="6">
    <location>
        <begin position="1"/>
        <end position="25"/>
    </location>
</feature>
<dbReference type="EMBL" id="JAEACU010000012">
    <property type="protein sequence ID" value="KAH7512617.1"/>
    <property type="molecule type" value="Genomic_DNA"/>
</dbReference>
<keyword evidence="2 5" id="KW-0812">Transmembrane</keyword>
<dbReference type="GO" id="GO:0016020">
    <property type="term" value="C:membrane"/>
    <property type="evidence" value="ECO:0007669"/>
    <property type="project" value="UniProtKB-SubCell"/>
</dbReference>
<feature type="domain" description="Receptor ligand binding region" evidence="7">
    <location>
        <begin position="57"/>
        <end position="392"/>
    </location>
</feature>
<comment type="subcellular location">
    <subcellularLocation>
        <location evidence="1">Membrane</location>
    </subcellularLocation>
</comment>
<proteinExistence type="predicted"/>
<feature type="transmembrane region" description="Helical" evidence="5">
    <location>
        <begin position="575"/>
        <end position="595"/>
    </location>
</feature>
<dbReference type="Pfam" id="PF01094">
    <property type="entry name" value="ANF_receptor"/>
    <property type="match status" value="1"/>
</dbReference>
<evidence type="ECO:0000313" key="8">
    <source>
        <dbReference type="EMBL" id="KAH7512617.1"/>
    </source>
</evidence>
<dbReference type="Gene3D" id="3.40.190.10">
    <property type="entry name" value="Periplasmic binding protein-like II"/>
    <property type="match status" value="1"/>
</dbReference>
<evidence type="ECO:0000256" key="3">
    <source>
        <dbReference type="ARBA" id="ARBA00022989"/>
    </source>
</evidence>
<name>A0A978UCX4_ZIZJJ</name>
<evidence type="ECO:0000256" key="5">
    <source>
        <dbReference type="SAM" id="Phobius"/>
    </source>
</evidence>
<evidence type="ECO:0000256" key="4">
    <source>
        <dbReference type="ARBA" id="ARBA00023136"/>
    </source>
</evidence>
<keyword evidence="4 5" id="KW-0472">Membrane</keyword>
<evidence type="ECO:0000256" key="2">
    <source>
        <dbReference type="ARBA" id="ARBA00022692"/>
    </source>
</evidence>
<dbReference type="PANTHER" id="PTHR34836:SF9">
    <property type="entry name" value="RECEPTOR LIGAND BINDING REGION DOMAIN-CONTAINING PROTEIN"/>
    <property type="match status" value="1"/>
</dbReference>
<dbReference type="Gene3D" id="3.40.50.2300">
    <property type="match status" value="2"/>
</dbReference>
<evidence type="ECO:0000256" key="6">
    <source>
        <dbReference type="SAM" id="SignalP"/>
    </source>
</evidence>
<dbReference type="PRINTS" id="PR01176">
    <property type="entry name" value="GABABRECEPTR"/>
</dbReference>
<dbReference type="InterPro" id="IPR028082">
    <property type="entry name" value="Peripla_BP_I"/>
</dbReference>
<dbReference type="InterPro" id="IPR001828">
    <property type="entry name" value="ANF_lig-bd_rcpt"/>
</dbReference>
<organism evidence="8 9">
    <name type="scientific">Ziziphus jujuba var. spinosa</name>
    <dbReference type="NCBI Taxonomy" id="714518"/>
    <lineage>
        <taxon>Eukaryota</taxon>
        <taxon>Viridiplantae</taxon>
        <taxon>Streptophyta</taxon>
        <taxon>Embryophyta</taxon>
        <taxon>Tracheophyta</taxon>
        <taxon>Spermatophyta</taxon>
        <taxon>Magnoliopsida</taxon>
        <taxon>eudicotyledons</taxon>
        <taxon>Gunneridae</taxon>
        <taxon>Pentapetalae</taxon>
        <taxon>rosids</taxon>
        <taxon>fabids</taxon>
        <taxon>Rosales</taxon>
        <taxon>Rhamnaceae</taxon>
        <taxon>Paliureae</taxon>
        <taxon>Ziziphus</taxon>
    </lineage>
</organism>
<dbReference type="InterPro" id="IPR015683">
    <property type="entry name" value="Ionotropic_Glu_rcpt"/>
</dbReference>
<dbReference type="AlphaFoldDB" id="A0A978UCX4"/>
<keyword evidence="3 5" id="KW-1133">Transmembrane helix</keyword>
<dbReference type="Proteomes" id="UP000813462">
    <property type="component" value="Unassembled WGS sequence"/>
</dbReference>
<dbReference type="SUPFAM" id="SSF53822">
    <property type="entry name" value="Periplasmic binding protein-like I"/>
    <property type="match status" value="1"/>
</dbReference>
<dbReference type="InterPro" id="IPR044440">
    <property type="entry name" value="GABAb_receptor_plant_PBP1"/>
</dbReference>
<reference evidence="8" key="1">
    <citation type="journal article" date="2021" name="Front. Plant Sci.">
        <title>Chromosome-Scale Genome Assembly for Chinese Sour Jujube and Insights Into Its Genome Evolution and Domestication Signature.</title>
        <authorList>
            <person name="Shen L.-Y."/>
            <person name="Luo H."/>
            <person name="Wang X.-L."/>
            <person name="Wang X.-M."/>
            <person name="Qiu X.-J."/>
            <person name="Liu H."/>
            <person name="Zhou S.-S."/>
            <person name="Jia K.-H."/>
            <person name="Nie S."/>
            <person name="Bao Y.-T."/>
            <person name="Zhang R.-G."/>
            <person name="Yun Q.-Z."/>
            <person name="Chai Y.-H."/>
            <person name="Lu J.-Y."/>
            <person name="Li Y."/>
            <person name="Zhao S.-W."/>
            <person name="Mao J.-F."/>
            <person name="Jia S.-G."/>
            <person name="Mao Y.-M."/>
        </authorList>
    </citation>
    <scope>NUCLEOTIDE SEQUENCE</scope>
    <source>
        <strain evidence="8">AT0</strain>
        <tissue evidence="8">Leaf</tissue>
    </source>
</reference>
<dbReference type="FunFam" id="3.40.50.2300:FF:000188">
    <property type="entry name" value="Glutamate receptor"/>
    <property type="match status" value="1"/>
</dbReference>
<feature type="chain" id="PRO_5037884951" description="Receptor ligand binding region domain-containing protein" evidence="6">
    <location>
        <begin position="26"/>
        <end position="650"/>
    </location>
</feature>
<comment type="caution">
    <text evidence="8">The sequence shown here is derived from an EMBL/GenBank/DDBJ whole genome shotgun (WGS) entry which is preliminary data.</text>
</comment>
<evidence type="ECO:0000259" key="7">
    <source>
        <dbReference type="Pfam" id="PF01094"/>
    </source>
</evidence>
<sequence>MDTFLSLNTFLILVLIISTQSLITADHKIADETMKNGSVIGIVGAILDNSSRAGKEEELAMKMAIEDFHSDYYSSTNQTLILHVINSDGDPMQAALAARDLISKQQVKAILGPQTWEETSLVAKVGSENHVPVLSFAEAAPKWANEIWPFLVQASHDHTNHMKAIAAIVQSWKWFQVNVIYEDRDSSANEFLPQFSFALREVNAKITHLLPLPPCPSSSMLSRELENLKRDQTRVFVVHLSSSQLGVQLFQKAKEMNMMEKDYVWITTDPLTGLVHSFNSSIISSMQGVLGVKRYFPDDSNRFHDFRNKFRKRFDLEHPEEDNNEPGIFAVQAYDAAWTVALAMKENSKVNNGQKFLEKILKSDFRGLSGKVEFNSDQRLPPADIFQIINVAGKSGYIEHGFWSEKSGFSLSLRENGKKSSSMEDLGLVFWPGFPMKTPEGWTPPTASKPLRIAVPGLSMFKEYVNVELNGNSLSFGGFSIDVFEAMLDELPYYLPHEFNLFNDTYDKLVEQIHLKAFPRGSPMLPIINEALLKVYESGKIWELENTMLALEECEEKNEEDDDETKARSLSANSFWVLFIITGTTSTISLVSYLFRVYKSLFKHKTLVWRLMAAVIKYWEDGKKCFSRRISDVEESGTNSLNASDSRTRV</sequence>
<evidence type="ECO:0000313" key="9">
    <source>
        <dbReference type="Proteomes" id="UP000813462"/>
    </source>
</evidence>
<keyword evidence="6" id="KW-0732">Signal</keyword>
<protein>
    <recommendedName>
        <fullName evidence="7">Receptor ligand binding region domain-containing protein</fullName>
    </recommendedName>
</protein>